<comment type="caution">
    <text evidence="2">The sequence shown here is derived from an EMBL/GenBank/DDBJ whole genome shotgun (WGS) entry which is preliminary data.</text>
</comment>
<name>A0A2J8A2G4_9CHLO</name>
<proteinExistence type="predicted"/>
<feature type="region of interest" description="Disordered" evidence="1">
    <location>
        <begin position="1"/>
        <end position="36"/>
    </location>
</feature>
<gene>
    <name evidence="2" type="ORF">TSOC_006915</name>
</gene>
<organism evidence="2 3">
    <name type="scientific">Tetrabaena socialis</name>
    <dbReference type="NCBI Taxonomy" id="47790"/>
    <lineage>
        <taxon>Eukaryota</taxon>
        <taxon>Viridiplantae</taxon>
        <taxon>Chlorophyta</taxon>
        <taxon>core chlorophytes</taxon>
        <taxon>Chlorophyceae</taxon>
        <taxon>CS clade</taxon>
        <taxon>Chlamydomonadales</taxon>
        <taxon>Tetrabaenaceae</taxon>
        <taxon>Tetrabaena</taxon>
    </lineage>
</organism>
<dbReference type="OrthoDB" id="269496at2759"/>
<keyword evidence="3" id="KW-1185">Reference proteome</keyword>
<feature type="compositionally biased region" description="Low complexity" evidence="1">
    <location>
        <begin position="63"/>
        <end position="103"/>
    </location>
</feature>
<evidence type="ECO:0000313" key="3">
    <source>
        <dbReference type="Proteomes" id="UP000236333"/>
    </source>
</evidence>
<protein>
    <submittedName>
        <fullName evidence="2">Uncharacterized protein</fullName>
    </submittedName>
</protein>
<feature type="region of interest" description="Disordered" evidence="1">
    <location>
        <begin position="53"/>
        <end position="132"/>
    </location>
</feature>
<feature type="compositionally biased region" description="Polar residues" evidence="1">
    <location>
        <begin position="1"/>
        <end position="14"/>
    </location>
</feature>
<evidence type="ECO:0000256" key="1">
    <source>
        <dbReference type="SAM" id="MobiDB-lite"/>
    </source>
</evidence>
<dbReference type="EMBL" id="PGGS01000220">
    <property type="protein sequence ID" value="PNH06703.1"/>
    <property type="molecule type" value="Genomic_DNA"/>
</dbReference>
<dbReference type="AlphaFoldDB" id="A0A2J8A2G4"/>
<dbReference type="Proteomes" id="UP000236333">
    <property type="component" value="Unassembled WGS sequence"/>
</dbReference>
<sequence length="265" mass="27211">MHKQRQQTSRNGARQAQAGHPPPCPAPPRALCHHYHEGHRYREDSILARAVVRSSQGTKRSKASATPPSSCPATTTSAAARTPGTALPMATPSPAPASMARSLPPSPTAMSAAAGSPRWSSSATQPPHLFTPAGTISSIVSTAWGPRGNSKPTPRTCIGSAPVPGSAASQYGSTDPAIVAASLIKSSLRTCASTTAGGSAASHSWTPPRPCTARPWRPGGGALVSSSELALFQLAADAKHPRFKELSALVKEGQAAEPFSFTSSL</sequence>
<accession>A0A2J8A2G4</accession>
<evidence type="ECO:0000313" key="2">
    <source>
        <dbReference type="EMBL" id="PNH06703.1"/>
    </source>
</evidence>
<reference evidence="2 3" key="1">
    <citation type="journal article" date="2017" name="Mol. Biol. Evol.">
        <title>The 4-celled Tetrabaena socialis nuclear genome reveals the essential components for genetic control of cell number at the origin of multicellularity in the volvocine lineage.</title>
        <authorList>
            <person name="Featherston J."/>
            <person name="Arakaki Y."/>
            <person name="Hanschen E.R."/>
            <person name="Ferris P.J."/>
            <person name="Michod R.E."/>
            <person name="Olson B.J.S.C."/>
            <person name="Nozaki H."/>
            <person name="Durand P.M."/>
        </authorList>
    </citation>
    <scope>NUCLEOTIDE SEQUENCE [LARGE SCALE GENOMIC DNA]</scope>
    <source>
        <strain evidence="2 3">NIES-571</strain>
    </source>
</reference>